<organism evidence="2 3">
    <name type="scientific">Chlorella ohadii</name>
    <dbReference type="NCBI Taxonomy" id="2649997"/>
    <lineage>
        <taxon>Eukaryota</taxon>
        <taxon>Viridiplantae</taxon>
        <taxon>Chlorophyta</taxon>
        <taxon>core chlorophytes</taxon>
        <taxon>Trebouxiophyceae</taxon>
        <taxon>Chlorellales</taxon>
        <taxon>Chlorellaceae</taxon>
        <taxon>Chlorella clade</taxon>
        <taxon>Chlorella</taxon>
    </lineage>
</organism>
<dbReference type="EMBL" id="JADXDR010000109">
    <property type="protein sequence ID" value="KAI7839013.1"/>
    <property type="molecule type" value="Genomic_DNA"/>
</dbReference>
<protein>
    <recommendedName>
        <fullName evidence="4">BZIP domain-containing protein</fullName>
    </recommendedName>
</protein>
<dbReference type="CDD" id="cd14686">
    <property type="entry name" value="bZIP"/>
    <property type="match status" value="1"/>
</dbReference>
<feature type="compositionally biased region" description="Low complexity" evidence="1">
    <location>
        <begin position="513"/>
        <end position="523"/>
    </location>
</feature>
<sequence>MDSSLLPNAALWGQQTDGAFPDADLLLGGPLDLGGQPPGAGALPAYALNPQAAAGAPAVAAAALFPGSLGMAGPQQELLVPMPMIPSGSMGGAGSAGSGGGSSGAAGGSVPHDQPAAKPMSKKEIARQKNREKQARFRARQKERKAELEEQYEAAAADLERAKLEHDELAQRSRLLEAVQATKDTAQQQQADGQAAGVPRSSSGASLGSPPGGGTWVSYILSLSFRERVDLCTSIFRGTASAKQALVEKAGRRPDGFALDLEVKQQLAQQLTDKHPQVLEAALAMTPDMVLQEWASFGDYVTEVVNSYDAERISEVEAEKRLVPAVVYQTILNTIHIMHKPDVARQLVANSRLLGESDEAAAARWRQVVIDMGVTRQQAEALVPIYRDYCAKEAQLLSESALSLQTLREIQQALSQQLLALDQSLSASALQYVSLFDTAGQLSHQPDAALWVLARMYGAAGAVVSPLQKARLCSLCRPLHPDVPILVREALLLHGLLPDDTGGHRGMSLRSGAPAATAPALAAGQPRLSLEQARQP</sequence>
<evidence type="ECO:0000256" key="1">
    <source>
        <dbReference type="SAM" id="MobiDB-lite"/>
    </source>
</evidence>
<evidence type="ECO:0008006" key="4">
    <source>
        <dbReference type="Google" id="ProtNLM"/>
    </source>
</evidence>
<feature type="compositionally biased region" description="Gly residues" evidence="1">
    <location>
        <begin position="89"/>
        <end position="107"/>
    </location>
</feature>
<dbReference type="Proteomes" id="UP001205105">
    <property type="component" value="Unassembled WGS sequence"/>
</dbReference>
<comment type="caution">
    <text evidence="2">The sequence shown here is derived from an EMBL/GenBank/DDBJ whole genome shotgun (WGS) entry which is preliminary data.</text>
</comment>
<keyword evidence="3" id="KW-1185">Reference proteome</keyword>
<dbReference type="AlphaFoldDB" id="A0AAD5H340"/>
<feature type="region of interest" description="Disordered" evidence="1">
    <location>
        <begin position="84"/>
        <end position="148"/>
    </location>
</feature>
<evidence type="ECO:0000313" key="3">
    <source>
        <dbReference type="Proteomes" id="UP001205105"/>
    </source>
</evidence>
<name>A0AAD5H340_9CHLO</name>
<proteinExistence type="predicted"/>
<accession>A0AAD5H340</accession>
<gene>
    <name evidence="2" type="ORF">COHA_007252</name>
</gene>
<feature type="region of interest" description="Disordered" evidence="1">
    <location>
        <begin position="182"/>
        <end position="211"/>
    </location>
</feature>
<reference evidence="2" key="1">
    <citation type="submission" date="2020-11" db="EMBL/GenBank/DDBJ databases">
        <title>Chlorella ohadii genome sequencing and assembly.</title>
        <authorList>
            <person name="Murik O."/>
            <person name="Treves H."/>
            <person name="Kedem I."/>
            <person name="Shotland Y."/>
            <person name="Kaplan A."/>
        </authorList>
    </citation>
    <scope>NUCLEOTIDE SEQUENCE</scope>
    <source>
        <strain evidence="2">1</strain>
    </source>
</reference>
<feature type="compositionally biased region" description="Low complexity" evidence="1">
    <location>
        <begin position="182"/>
        <end position="209"/>
    </location>
</feature>
<evidence type="ECO:0000313" key="2">
    <source>
        <dbReference type="EMBL" id="KAI7839013.1"/>
    </source>
</evidence>
<feature type="compositionally biased region" description="Basic and acidic residues" evidence="1">
    <location>
        <begin position="121"/>
        <end position="135"/>
    </location>
</feature>
<feature type="region of interest" description="Disordered" evidence="1">
    <location>
        <begin position="504"/>
        <end position="536"/>
    </location>
</feature>